<dbReference type="Pfam" id="PF13959">
    <property type="entry name" value="CTE_SPB4"/>
    <property type="match status" value="1"/>
</dbReference>
<dbReference type="InterPro" id="IPR011545">
    <property type="entry name" value="DEAD/DEAH_box_helicase_dom"/>
</dbReference>
<keyword evidence="7 10" id="KW-0067">ATP-binding</keyword>
<evidence type="ECO:0000256" key="11">
    <source>
        <dbReference type="SAM" id="MobiDB-lite"/>
    </source>
</evidence>
<evidence type="ECO:0000313" key="15">
    <source>
        <dbReference type="EMBL" id="RHZ68900.1"/>
    </source>
</evidence>
<dbReference type="InterPro" id="IPR014001">
    <property type="entry name" value="Helicase_ATP-bd"/>
</dbReference>
<dbReference type="OrthoDB" id="422663at2759"/>
<dbReference type="Proteomes" id="UP000266861">
    <property type="component" value="Unassembled WGS sequence"/>
</dbReference>
<dbReference type="GO" id="GO:0016887">
    <property type="term" value="F:ATP hydrolysis activity"/>
    <property type="evidence" value="ECO:0007669"/>
    <property type="project" value="RHEA"/>
</dbReference>
<dbReference type="CDD" id="cd18787">
    <property type="entry name" value="SF2_C_DEAD"/>
    <property type="match status" value="1"/>
</dbReference>
<keyword evidence="4 10" id="KW-0547">Nucleotide-binding</keyword>
<comment type="function">
    <text evidence="10">RNA helicase.</text>
</comment>
<dbReference type="PROSITE" id="PS51195">
    <property type="entry name" value="Q_MOTIF"/>
    <property type="match status" value="1"/>
</dbReference>
<gene>
    <name evidence="15" type="ORF">Glove_292g64</name>
</gene>
<protein>
    <recommendedName>
        <fullName evidence="10">ATP-dependent RNA helicase</fullName>
        <ecNumber evidence="10">3.6.4.13</ecNumber>
    </recommendedName>
</protein>
<organism evidence="15 16">
    <name type="scientific">Diversispora epigaea</name>
    <dbReference type="NCBI Taxonomy" id="1348612"/>
    <lineage>
        <taxon>Eukaryota</taxon>
        <taxon>Fungi</taxon>
        <taxon>Fungi incertae sedis</taxon>
        <taxon>Mucoromycota</taxon>
        <taxon>Glomeromycotina</taxon>
        <taxon>Glomeromycetes</taxon>
        <taxon>Diversisporales</taxon>
        <taxon>Diversisporaceae</taxon>
        <taxon>Diversispora</taxon>
    </lineage>
</organism>
<keyword evidence="2" id="KW-0690">Ribosome biogenesis</keyword>
<keyword evidence="3" id="KW-0698">rRNA processing</keyword>
<evidence type="ECO:0000259" key="14">
    <source>
        <dbReference type="PROSITE" id="PS51195"/>
    </source>
</evidence>
<feature type="compositionally biased region" description="Basic and acidic residues" evidence="11">
    <location>
        <begin position="97"/>
        <end position="110"/>
    </location>
</feature>
<evidence type="ECO:0000256" key="1">
    <source>
        <dbReference type="ARBA" id="ARBA00004604"/>
    </source>
</evidence>
<feature type="region of interest" description="Disordered" evidence="11">
    <location>
        <begin position="14"/>
        <end position="68"/>
    </location>
</feature>
<proteinExistence type="inferred from homology"/>
<dbReference type="PANTHER" id="PTHR24031">
    <property type="entry name" value="RNA HELICASE"/>
    <property type="match status" value="1"/>
</dbReference>
<dbReference type="EMBL" id="PQFF01000266">
    <property type="protein sequence ID" value="RHZ68900.1"/>
    <property type="molecule type" value="Genomic_DNA"/>
</dbReference>
<evidence type="ECO:0000259" key="13">
    <source>
        <dbReference type="PROSITE" id="PS51194"/>
    </source>
</evidence>
<dbReference type="Pfam" id="PF00271">
    <property type="entry name" value="Helicase_C"/>
    <property type="match status" value="1"/>
</dbReference>
<comment type="subcellular location">
    <subcellularLocation>
        <location evidence="1">Nucleus</location>
        <location evidence="1">Nucleolus</location>
    </subcellularLocation>
</comment>
<comment type="caution">
    <text evidence="15">The sequence shown here is derived from an EMBL/GenBank/DDBJ whole genome shotgun (WGS) entry which is preliminary data.</text>
</comment>
<dbReference type="GO" id="GO:0005524">
    <property type="term" value="F:ATP binding"/>
    <property type="evidence" value="ECO:0007669"/>
    <property type="project" value="UniProtKB-UniRule"/>
</dbReference>
<dbReference type="CDD" id="cd17949">
    <property type="entry name" value="DEADc_DDX31"/>
    <property type="match status" value="1"/>
</dbReference>
<dbReference type="PROSITE" id="PS00039">
    <property type="entry name" value="DEAD_ATP_HELICASE"/>
    <property type="match status" value="1"/>
</dbReference>
<feature type="short sequence motif" description="Q motif" evidence="9">
    <location>
        <begin position="167"/>
        <end position="196"/>
    </location>
</feature>
<feature type="domain" description="Helicase C-terminal" evidence="13">
    <location>
        <begin position="456"/>
        <end position="648"/>
    </location>
</feature>
<evidence type="ECO:0000313" key="16">
    <source>
        <dbReference type="Proteomes" id="UP000266861"/>
    </source>
</evidence>
<accession>A0A397I7T8</accession>
<name>A0A397I7T8_9GLOM</name>
<dbReference type="AlphaFoldDB" id="A0A397I7T8"/>
<dbReference type="GO" id="GO:0003723">
    <property type="term" value="F:RNA binding"/>
    <property type="evidence" value="ECO:0007669"/>
    <property type="project" value="UniProtKB-UniRule"/>
</dbReference>
<dbReference type="InterPro" id="IPR000629">
    <property type="entry name" value="RNA-helicase_DEAD-box_CS"/>
</dbReference>
<feature type="region of interest" description="Disordered" evidence="11">
    <location>
        <begin position="83"/>
        <end position="125"/>
    </location>
</feature>
<feature type="compositionally biased region" description="Low complexity" evidence="11">
    <location>
        <begin position="15"/>
        <end position="26"/>
    </location>
</feature>
<dbReference type="PROSITE" id="PS51192">
    <property type="entry name" value="HELICASE_ATP_BIND_1"/>
    <property type="match status" value="1"/>
</dbReference>
<evidence type="ECO:0000256" key="8">
    <source>
        <dbReference type="ARBA" id="ARBA00022884"/>
    </source>
</evidence>
<dbReference type="Pfam" id="PF00270">
    <property type="entry name" value="DEAD"/>
    <property type="match status" value="1"/>
</dbReference>
<evidence type="ECO:0000256" key="9">
    <source>
        <dbReference type="PROSITE-ProRule" id="PRU00552"/>
    </source>
</evidence>
<comment type="similarity">
    <text evidence="10">Belongs to the DEAD box helicase family.</text>
</comment>
<dbReference type="InterPro" id="IPR014014">
    <property type="entry name" value="RNA_helicase_DEAD_Q_motif"/>
</dbReference>
<dbReference type="InterPro" id="IPR025313">
    <property type="entry name" value="SPB4-like_CTE"/>
</dbReference>
<dbReference type="SMART" id="SM00490">
    <property type="entry name" value="HELICc"/>
    <property type="match status" value="1"/>
</dbReference>
<evidence type="ECO:0000259" key="12">
    <source>
        <dbReference type="PROSITE" id="PS51192"/>
    </source>
</evidence>
<keyword evidence="8 10" id="KW-0694">RNA-binding</keyword>
<sequence length="884" mass="99767">MDNMNLILNFETHNSNDSNSEISSIRSKLKGVRGGWREKSKVRKSLKKNATNSIKNPQVLGGELKDGKDEKTKISKNLYEKSKLGRNLDLSNSNKQQNHENNEEKKEKKEKSSHHINNINNISSNGSTRNLQIISSIFTNNPKIIDIPDEEIKSENSNQNHSINLTSSFIGSGLNSELVANMKGKLGIEKPTSIQQKAIPILLNSINDDADIFIQAETGSGKTLAYLFPIVQRLIFAEQQNTQDTTKNSSFSRNIGTLVIILTPTRELAKQILLVINSLINLPSSKLSTLHLTHWIVPGSIIGGEKKQSEKARLRKGINILVSTPGRLLDHLQTTKSFIVKYLRWLVLDEADRLLELGFEEKLQSILKILDEKSNDDEDDDVRNQLPFTSLSLPRRRQTILCSATLKNNVKNLAGYALDNPIFIGEKNDPEDSSYSTPNQLQQTYVTTPAKLRLITLTSLLKFTFREKNTINSKIVVFLSCCDSVDFHFDLFANSGKFPNEQKIDDSKNKVKIQSFEDNNNDLSKCSCYVKSTIIPNTTLYKLHGELSQADRTTIFNNFSKAETGILFCTDVAARGLDLPGISKIIQYDPPIDIKDYVHRVGRTARLGKKGEAILFLLPSEIEYINALKSHGIHAKSVKVETLLESLTPIKNQEYEFEATNIQDAERQAAIDACEKLDMLGILRGAQDEIYYVHRVGRTARLGKKGEAILFLLPSEIEYINALKSHGIHAKSVKVETLLESLTPIKNQEYEFEATNIQLRFERYILSNSKRTEIAERAFSSSIRAYATHSSLEKQIFHVKKLHLGHIAKSFGLREAPSNIKFNINNSKYVGNSNNKNKKISSKKERIKKEKELSGNTKNLNVKRKFDFLNNKLATTRNKKVRLT</sequence>
<dbReference type="InterPro" id="IPR027417">
    <property type="entry name" value="P-loop_NTPase"/>
</dbReference>
<comment type="domain">
    <text evidence="10">The Q motif is unique to and characteristic of the DEAD box family of RNA helicases and controls ATP binding and hydrolysis.</text>
</comment>
<dbReference type="SMART" id="SM00487">
    <property type="entry name" value="DEXDc"/>
    <property type="match status" value="1"/>
</dbReference>
<dbReference type="GO" id="GO:0005730">
    <property type="term" value="C:nucleolus"/>
    <property type="evidence" value="ECO:0007669"/>
    <property type="project" value="UniProtKB-SubCell"/>
</dbReference>
<keyword evidence="5 10" id="KW-0378">Hydrolase</keyword>
<dbReference type="SMART" id="SM01178">
    <property type="entry name" value="DUF4217"/>
    <property type="match status" value="1"/>
</dbReference>
<feature type="compositionally biased region" description="Low complexity" evidence="11">
    <location>
        <begin position="115"/>
        <end position="125"/>
    </location>
</feature>
<dbReference type="EC" id="3.6.4.13" evidence="10"/>
<evidence type="ECO:0000256" key="5">
    <source>
        <dbReference type="ARBA" id="ARBA00022801"/>
    </source>
</evidence>
<evidence type="ECO:0000256" key="10">
    <source>
        <dbReference type="RuleBase" id="RU365068"/>
    </source>
</evidence>
<evidence type="ECO:0000256" key="2">
    <source>
        <dbReference type="ARBA" id="ARBA00022517"/>
    </source>
</evidence>
<evidence type="ECO:0000256" key="6">
    <source>
        <dbReference type="ARBA" id="ARBA00022806"/>
    </source>
</evidence>
<keyword evidence="16" id="KW-1185">Reference proteome</keyword>
<dbReference type="SUPFAM" id="SSF52540">
    <property type="entry name" value="P-loop containing nucleoside triphosphate hydrolases"/>
    <property type="match status" value="3"/>
</dbReference>
<comment type="catalytic activity">
    <reaction evidence="10">
        <text>ATP + H2O = ADP + phosphate + H(+)</text>
        <dbReference type="Rhea" id="RHEA:13065"/>
        <dbReference type="ChEBI" id="CHEBI:15377"/>
        <dbReference type="ChEBI" id="CHEBI:15378"/>
        <dbReference type="ChEBI" id="CHEBI:30616"/>
        <dbReference type="ChEBI" id="CHEBI:43474"/>
        <dbReference type="ChEBI" id="CHEBI:456216"/>
        <dbReference type="EC" id="3.6.4.13"/>
    </reaction>
</comment>
<evidence type="ECO:0000256" key="7">
    <source>
        <dbReference type="ARBA" id="ARBA00022840"/>
    </source>
</evidence>
<reference evidence="15 16" key="1">
    <citation type="submission" date="2018-08" db="EMBL/GenBank/DDBJ databases">
        <title>Genome and evolution of the arbuscular mycorrhizal fungus Diversispora epigaea (formerly Glomus versiforme) and its bacterial endosymbionts.</title>
        <authorList>
            <person name="Sun X."/>
            <person name="Fei Z."/>
            <person name="Harrison M."/>
        </authorList>
    </citation>
    <scope>NUCLEOTIDE SEQUENCE [LARGE SCALE GENOMIC DNA]</scope>
    <source>
        <strain evidence="15 16">IT104</strain>
    </source>
</reference>
<evidence type="ECO:0000256" key="4">
    <source>
        <dbReference type="ARBA" id="ARBA00022741"/>
    </source>
</evidence>
<dbReference type="GO" id="GO:0003724">
    <property type="term" value="F:RNA helicase activity"/>
    <property type="evidence" value="ECO:0007669"/>
    <property type="project" value="UniProtKB-EC"/>
</dbReference>
<feature type="domain" description="Helicase ATP-binding" evidence="12">
    <location>
        <begin position="203"/>
        <end position="424"/>
    </location>
</feature>
<dbReference type="STRING" id="1348612.A0A397I7T8"/>
<evidence type="ECO:0000256" key="3">
    <source>
        <dbReference type="ARBA" id="ARBA00022552"/>
    </source>
</evidence>
<feature type="domain" description="DEAD-box RNA helicase Q" evidence="14">
    <location>
        <begin position="167"/>
        <end position="196"/>
    </location>
</feature>
<dbReference type="PROSITE" id="PS51194">
    <property type="entry name" value="HELICASE_CTER"/>
    <property type="match status" value="1"/>
</dbReference>
<dbReference type="InterPro" id="IPR001650">
    <property type="entry name" value="Helicase_C-like"/>
</dbReference>
<dbReference type="Gene3D" id="3.40.50.300">
    <property type="entry name" value="P-loop containing nucleotide triphosphate hydrolases"/>
    <property type="match status" value="3"/>
</dbReference>
<keyword evidence="6 10" id="KW-0347">Helicase</keyword>
<dbReference type="GO" id="GO:0006364">
    <property type="term" value="P:rRNA processing"/>
    <property type="evidence" value="ECO:0007669"/>
    <property type="project" value="UniProtKB-KW"/>
</dbReference>